<dbReference type="GeneID" id="69519032"/>
<name>Q9RZ16_DEIRA</name>
<keyword evidence="2" id="KW-0813">Transport</keyword>
<dbReference type="PIR" id="D75609">
    <property type="entry name" value="D75609"/>
</dbReference>
<dbReference type="PANTHER" id="PTHR43117:SF4">
    <property type="entry name" value="OSMOPROTECTANT IMPORT ATP-BINDING PROTEIN OSMV"/>
    <property type="match status" value="1"/>
</dbReference>
<dbReference type="Gene3D" id="3.40.50.300">
    <property type="entry name" value="P-loop containing nucleotide triphosphate hydrolases"/>
    <property type="match status" value="1"/>
</dbReference>
<evidence type="ECO:0000256" key="3">
    <source>
        <dbReference type="ARBA" id="ARBA00022741"/>
    </source>
</evidence>
<dbReference type="InterPro" id="IPR027417">
    <property type="entry name" value="P-loop_NTPase"/>
</dbReference>
<reference evidence="6 7" key="1">
    <citation type="journal article" date="1999" name="Science">
        <title>Genome sequence of the radioresistant bacterium Deinococcus radiodurans R1.</title>
        <authorList>
            <person name="White O."/>
            <person name="Eisen J.A."/>
            <person name="Heidelberg J.F."/>
            <person name="Hickey E.K."/>
            <person name="Peterson J.D."/>
            <person name="Dodson R.J."/>
            <person name="Haft D.H."/>
            <person name="Gwinn M.L."/>
            <person name="Nelson W.C."/>
            <person name="Richardson D.L."/>
            <person name="Moffat K.S."/>
            <person name="Qin H."/>
            <person name="Jiang L."/>
            <person name="Pamphile W."/>
            <person name="Crosby M."/>
            <person name="Shen M."/>
            <person name="Vamathevan J.J."/>
            <person name="Lam P."/>
            <person name="McDonald L."/>
            <person name="Utterback T."/>
            <person name="Zalewski C."/>
            <person name="Makarova K.S."/>
            <person name="Aravind L."/>
            <person name="Daly M.J."/>
            <person name="Minton K.W."/>
            <person name="Fleischmann R.D."/>
            <person name="Ketchum K.A."/>
            <person name="Nelson K.E."/>
            <person name="Salzberg S."/>
            <person name="Smith H.O."/>
            <person name="Venter J.C."/>
            <person name="Fraser C.M."/>
        </authorList>
    </citation>
    <scope>NUCLEOTIDE SEQUENCE [LARGE SCALE GENOMIC DNA]</scope>
    <source>
        <strain evidence="7">ATCC 13939 / DSM 20539 / JCM 16871 / LMG 4051 / NBRC 15346 / NCIMB 9279 / R1 / VKM B-1422</strain>
    </source>
</reference>
<dbReference type="AlphaFoldDB" id="Q9RZ16"/>
<dbReference type="InterPro" id="IPR003439">
    <property type="entry name" value="ABC_transporter-like_ATP-bd"/>
</dbReference>
<dbReference type="InterPro" id="IPR003593">
    <property type="entry name" value="AAA+_ATPase"/>
</dbReference>
<dbReference type="Pfam" id="PF00005">
    <property type="entry name" value="ABC_tran"/>
    <property type="match status" value="1"/>
</dbReference>
<evidence type="ECO:0000256" key="4">
    <source>
        <dbReference type="ARBA" id="ARBA00022840"/>
    </source>
</evidence>
<dbReference type="OrthoDB" id="61712at2"/>
<dbReference type="EnsemblBacteria" id="AAF12223">
    <property type="protein sequence ID" value="AAF12223"/>
    <property type="gene ID" value="DR_A0137"/>
</dbReference>
<evidence type="ECO:0000256" key="1">
    <source>
        <dbReference type="ARBA" id="ARBA00005417"/>
    </source>
</evidence>
<dbReference type="GO" id="GO:0031459">
    <property type="term" value="F:ABC-type glycine betaine transporter activity"/>
    <property type="evidence" value="ECO:0000318"/>
    <property type="project" value="GO_Central"/>
</dbReference>
<accession>Q9RZ16</accession>
<proteinExistence type="inferred from homology"/>
<keyword evidence="4 6" id="KW-0067">ATP-binding</keyword>
<dbReference type="GO" id="GO:0016887">
    <property type="term" value="F:ATP hydrolysis activity"/>
    <property type="evidence" value="ECO:0007669"/>
    <property type="project" value="InterPro"/>
</dbReference>
<dbReference type="STRING" id="243230.DR_A0137"/>
<dbReference type="PROSITE" id="PS50893">
    <property type="entry name" value="ABC_TRANSPORTER_2"/>
    <property type="match status" value="1"/>
</dbReference>
<dbReference type="EMBL" id="AE001825">
    <property type="protein sequence ID" value="AAF12223.1"/>
    <property type="molecule type" value="Genomic_DNA"/>
</dbReference>
<dbReference type="PATRIC" id="fig|243230.17.peg.3024"/>
<evidence type="ECO:0000256" key="2">
    <source>
        <dbReference type="ARBA" id="ARBA00022448"/>
    </source>
</evidence>
<protein>
    <submittedName>
        <fullName evidence="6">Amino acid ABC transporter, ATP-binding protein</fullName>
    </submittedName>
</protein>
<keyword evidence="7" id="KW-1185">Reference proteome</keyword>
<dbReference type="SMART" id="SM00382">
    <property type="entry name" value="AAA"/>
    <property type="match status" value="1"/>
</dbReference>
<organism evidence="6 7">
    <name type="scientific">Deinococcus radiodurans (strain ATCC 13939 / DSM 20539 / JCM 16871 / CCUG 27074 / LMG 4051 / NBRC 15346 / NCIMB 9279 / VKM B-1422 / R1)</name>
    <dbReference type="NCBI Taxonomy" id="243230"/>
    <lineage>
        <taxon>Bacteria</taxon>
        <taxon>Thermotogati</taxon>
        <taxon>Deinococcota</taxon>
        <taxon>Deinococci</taxon>
        <taxon>Deinococcales</taxon>
        <taxon>Deinococcaceae</taxon>
        <taxon>Deinococcus</taxon>
    </lineage>
</organism>
<evidence type="ECO:0000259" key="5">
    <source>
        <dbReference type="PROSITE" id="PS50893"/>
    </source>
</evidence>
<dbReference type="PANTHER" id="PTHR43117">
    <property type="entry name" value="OSMOPROTECTANT IMPORT ATP-BINDING PROTEIN OSMV"/>
    <property type="match status" value="1"/>
</dbReference>
<dbReference type="SUPFAM" id="SSF52540">
    <property type="entry name" value="P-loop containing nucleoside triphosphate hydrolases"/>
    <property type="match status" value="1"/>
</dbReference>
<dbReference type="FunFam" id="3.40.50.300:FF:000425">
    <property type="entry name" value="Probable ABC transporter, ATP-binding subunit"/>
    <property type="match status" value="1"/>
</dbReference>
<gene>
    <name evidence="6" type="ordered locus">DR_A0137</name>
</gene>
<dbReference type="InterPro" id="IPR017871">
    <property type="entry name" value="ABC_transporter-like_CS"/>
</dbReference>
<dbReference type="InParanoid" id="Q9RZ16"/>
<dbReference type="eggNOG" id="COG1125">
    <property type="taxonomic scope" value="Bacteria"/>
</dbReference>
<sequence length="309" mass="32821">MIEFQNVIKSFGGPAVLQDISLTVPTGELVILIGPSGCGKSTLLRLVNRLLEPTSGDIRVGGVSVLEQDPVALRRRLGYVIQSVGLFPHLTVQENVELVPSISGVGRETRAARALELLSLMGLEPGQYAGRYPRQLSGGQQQRVGIARALAADPEYLLMDEPFSALDPITRARLQEQFLTLKREIGKTIVFVTHDVDEAVRLGDRICVLGNGTVQQYAAPEEILRHPANDFVASFVGEGRELRSLSLRPVSALMRPGAGDGQALGTVAADLPADQALSRLLGAGNRTLNVVDSGGAVVGTLSLADFGAA</sequence>
<feature type="domain" description="ABC transporter" evidence="5">
    <location>
        <begin position="2"/>
        <end position="236"/>
    </location>
</feature>
<keyword evidence="3" id="KW-0547">Nucleotide-binding</keyword>
<dbReference type="HOGENOM" id="CLU_000604_1_5_0"/>
<comment type="similarity">
    <text evidence="1">Belongs to the ABC transporter superfamily.</text>
</comment>
<evidence type="ECO:0000313" key="6">
    <source>
        <dbReference type="EMBL" id="AAF12223.1"/>
    </source>
</evidence>
<evidence type="ECO:0000313" key="7">
    <source>
        <dbReference type="Proteomes" id="UP000002524"/>
    </source>
</evidence>
<dbReference type="GO" id="GO:0005524">
    <property type="term" value="F:ATP binding"/>
    <property type="evidence" value="ECO:0007669"/>
    <property type="project" value="UniProtKB-KW"/>
</dbReference>
<dbReference type="RefSeq" id="WP_010889397.1">
    <property type="nucleotide sequence ID" value="NC_001264.1"/>
</dbReference>
<dbReference type="Proteomes" id="UP000002524">
    <property type="component" value="Chromosome 2"/>
</dbReference>
<dbReference type="KEGG" id="dra:DR_A0137"/>
<dbReference type="FunCoup" id="Q9RZ16">
    <property type="interactions" value="369"/>
</dbReference>
<dbReference type="GO" id="GO:0005886">
    <property type="term" value="C:plasma membrane"/>
    <property type="evidence" value="ECO:0000318"/>
    <property type="project" value="GO_Central"/>
</dbReference>
<dbReference type="PaxDb" id="243230-DR_A0137"/>
<dbReference type="CDD" id="cd03295">
    <property type="entry name" value="ABC_OpuCA_Osmoprotection"/>
    <property type="match status" value="1"/>
</dbReference>
<dbReference type="PROSITE" id="PS00211">
    <property type="entry name" value="ABC_TRANSPORTER_1"/>
    <property type="match status" value="1"/>
</dbReference>